<accession>A0ACA9P5Y1</accession>
<evidence type="ECO:0000313" key="2">
    <source>
        <dbReference type="Proteomes" id="UP000789366"/>
    </source>
</evidence>
<feature type="non-terminal residue" evidence="1">
    <location>
        <position position="1"/>
    </location>
</feature>
<keyword evidence="2" id="KW-1185">Reference proteome</keyword>
<evidence type="ECO:0000313" key="1">
    <source>
        <dbReference type="EMBL" id="CAG8693381.1"/>
    </source>
</evidence>
<protein>
    <submittedName>
        <fullName evidence="1">1506_t:CDS:1</fullName>
    </submittedName>
</protein>
<proteinExistence type="predicted"/>
<dbReference type="Proteomes" id="UP000789366">
    <property type="component" value="Unassembled WGS sequence"/>
</dbReference>
<comment type="caution">
    <text evidence="1">The sequence shown here is derived from an EMBL/GenBank/DDBJ whole genome shotgun (WGS) entry which is preliminary data.</text>
</comment>
<reference evidence="1" key="1">
    <citation type="submission" date="2021-06" db="EMBL/GenBank/DDBJ databases">
        <authorList>
            <person name="Kallberg Y."/>
            <person name="Tangrot J."/>
            <person name="Rosling A."/>
        </authorList>
    </citation>
    <scope>NUCLEOTIDE SEQUENCE</scope>
    <source>
        <strain evidence="1">28 12/20/2015</strain>
    </source>
</reference>
<organism evidence="1 2">
    <name type="scientific">Cetraspora pellucida</name>
    <dbReference type="NCBI Taxonomy" id="1433469"/>
    <lineage>
        <taxon>Eukaryota</taxon>
        <taxon>Fungi</taxon>
        <taxon>Fungi incertae sedis</taxon>
        <taxon>Mucoromycota</taxon>
        <taxon>Glomeromycotina</taxon>
        <taxon>Glomeromycetes</taxon>
        <taxon>Diversisporales</taxon>
        <taxon>Gigasporaceae</taxon>
        <taxon>Cetraspora</taxon>
    </lineage>
</organism>
<sequence length="160" mass="17823">LISNIGNICEEVVYNDPDKDFEILDDGDNSGSLSESTSNLSSTYNTNITNVDANIYDLHFDKTAIEVARVYANSASQTLQEQVEETGIDWLEPDLDTASSGEPLWEVDGYQEDELEMKIGSKNTKQPYSTCVLLDDSNGILQRCSKPTHRPLKQLVGIWD</sequence>
<dbReference type="EMBL" id="CAJVPW010021423">
    <property type="protein sequence ID" value="CAG8693381.1"/>
    <property type="molecule type" value="Genomic_DNA"/>
</dbReference>
<gene>
    <name evidence="1" type="ORF">SPELUC_LOCUS10879</name>
</gene>
<name>A0ACA9P5Y1_9GLOM</name>